<feature type="region of interest" description="Disordered" evidence="1">
    <location>
        <begin position="696"/>
        <end position="719"/>
    </location>
</feature>
<dbReference type="STRING" id="1077348.A0A2G8RS69"/>
<feature type="compositionally biased region" description="Acidic residues" evidence="1">
    <location>
        <begin position="272"/>
        <end position="284"/>
    </location>
</feature>
<feature type="compositionally biased region" description="Polar residues" evidence="1">
    <location>
        <begin position="43"/>
        <end position="56"/>
    </location>
</feature>
<feature type="compositionally biased region" description="Polar residues" evidence="1">
    <location>
        <begin position="945"/>
        <end position="961"/>
    </location>
</feature>
<dbReference type="OrthoDB" id="3237291at2759"/>
<gene>
    <name evidence="2" type="ORF">GSI_14107</name>
</gene>
<feature type="compositionally biased region" description="Polar residues" evidence="1">
    <location>
        <begin position="921"/>
        <end position="930"/>
    </location>
</feature>
<feature type="compositionally biased region" description="Low complexity" evidence="1">
    <location>
        <begin position="218"/>
        <end position="230"/>
    </location>
</feature>
<protein>
    <submittedName>
        <fullName evidence="2">Uncharacterized protein</fullName>
    </submittedName>
</protein>
<feature type="region of interest" description="Disordered" evidence="1">
    <location>
        <begin position="1"/>
        <end position="27"/>
    </location>
</feature>
<feature type="region of interest" description="Disordered" evidence="1">
    <location>
        <begin position="107"/>
        <end position="325"/>
    </location>
</feature>
<feature type="compositionally biased region" description="Polar residues" evidence="1">
    <location>
        <begin position="520"/>
        <end position="540"/>
    </location>
</feature>
<reference evidence="2 3" key="1">
    <citation type="journal article" date="2015" name="Sci. Rep.">
        <title>Chromosome-level genome map provides insights into diverse defense mechanisms in the medicinal fungus Ganoderma sinense.</title>
        <authorList>
            <person name="Zhu Y."/>
            <person name="Xu J."/>
            <person name="Sun C."/>
            <person name="Zhou S."/>
            <person name="Xu H."/>
            <person name="Nelson D.R."/>
            <person name="Qian J."/>
            <person name="Song J."/>
            <person name="Luo H."/>
            <person name="Xiang L."/>
            <person name="Li Y."/>
            <person name="Xu Z."/>
            <person name="Ji A."/>
            <person name="Wang L."/>
            <person name="Lu S."/>
            <person name="Hayward A."/>
            <person name="Sun W."/>
            <person name="Li X."/>
            <person name="Schwartz D.C."/>
            <person name="Wang Y."/>
            <person name="Chen S."/>
        </authorList>
    </citation>
    <scope>NUCLEOTIDE SEQUENCE [LARGE SCALE GENOMIC DNA]</scope>
    <source>
        <strain evidence="2 3">ZZ0214-1</strain>
    </source>
</reference>
<feature type="compositionally biased region" description="Low complexity" evidence="1">
    <location>
        <begin position="179"/>
        <end position="195"/>
    </location>
</feature>
<feature type="region of interest" description="Disordered" evidence="1">
    <location>
        <begin position="423"/>
        <end position="472"/>
    </location>
</feature>
<evidence type="ECO:0000256" key="1">
    <source>
        <dbReference type="SAM" id="MobiDB-lite"/>
    </source>
</evidence>
<accession>A0A2G8RS69</accession>
<feature type="compositionally biased region" description="Pro residues" evidence="1">
    <location>
        <begin position="285"/>
        <end position="296"/>
    </location>
</feature>
<dbReference type="EMBL" id="AYKW01000067">
    <property type="protein sequence ID" value="PIL24354.1"/>
    <property type="molecule type" value="Genomic_DNA"/>
</dbReference>
<evidence type="ECO:0000313" key="3">
    <source>
        <dbReference type="Proteomes" id="UP000230002"/>
    </source>
</evidence>
<feature type="region of interest" description="Disordered" evidence="1">
    <location>
        <begin position="43"/>
        <end position="63"/>
    </location>
</feature>
<feature type="compositionally biased region" description="Basic and acidic residues" evidence="1">
    <location>
        <begin position="836"/>
        <end position="845"/>
    </location>
</feature>
<feature type="region of interest" description="Disordered" evidence="1">
    <location>
        <begin position="732"/>
        <end position="891"/>
    </location>
</feature>
<proteinExistence type="predicted"/>
<feature type="compositionally biased region" description="Low complexity" evidence="1">
    <location>
        <begin position="580"/>
        <end position="589"/>
    </location>
</feature>
<dbReference type="Proteomes" id="UP000230002">
    <property type="component" value="Unassembled WGS sequence"/>
</dbReference>
<feature type="compositionally biased region" description="Basic and acidic residues" evidence="1">
    <location>
        <begin position="423"/>
        <end position="444"/>
    </location>
</feature>
<feature type="compositionally biased region" description="Pro residues" evidence="1">
    <location>
        <begin position="748"/>
        <end position="762"/>
    </location>
</feature>
<feature type="compositionally biased region" description="Pro residues" evidence="1">
    <location>
        <begin position="248"/>
        <end position="258"/>
    </location>
</feature>
<feature type="compositionally biased region" description="Low complexity" evidence="1">
    <location>
        <begin position="847"/>
        <end position="865"/>
    </location>
</feature>
<feature type="compositionally biased region" description="Acidic residues" evidence="1">
    <location>
        <begin position="164"/>
        <end position="177"/>
    </location>
</feature>
<comment type="caution">
    <text evidence="2">The sequence shown here is derived from an EMBL/GenBank/DDBJ whole genome shotgun (WGS) entry which is preliminary data.</text>
</comment>
<feature type="compositionally biased region" description="Low complexity" evidence="1">
    <location>
        <begin position="610"/>
        <end position="644"/>
    </location>
</feature>
<name>A0A2G8RS69_9APHY</name>
<feature type="compositionally biased region" description="Basic and acidic residues" evidence="1">
    <location>
        <begin position="766"/>
        <end position="785"/>
    </location>
</feature>
<sequence>MYVASPSHLHPFSHASLPCHRTSTRAPVPPVDLKARIAALQQQQVDASTKPSTSQVLPKANAVNGPNALRDRIASFEKQGAVPKPKGRFGFAPSMQQDAVKRGELYGNRVPGLSRPHIPVPATTTNPTKKTSRSRSRSHLDELDRYATSSSPPESPFVFSDNGDAVDDVLSDGDLESPDLSASQEAAQEASLDALMSQASGEAEQEVEEVAEPHTDAPAEPAAPTPAETPDSGANHHSEEVPAIAVPPSEPPAVPAPVPAAVRPLPVPESNPEPEPEPELDPEPEPAPQPLVPAEPEPARDPEPAPPTPAKVIPVPDSPPAKPSIVIETVDPDVQAVIDQLDRATRSGDTGSVVVPENALQTLDTLAPQQTGSSVADLLDQLLLQEDELDIATPIKQRFSLRNSLTSIAVRNYLNQQAELAAKEGKDAETSQKVEEQTVEKEKVTTVANTPPSTQFLSPNPSSHSLDSPVAEPLSPASDIYSDYLVTTPAAPFGRALPAIPEAPDSPLALSPPVRRDTFGTGSEGSTPTAGSLGTPTNHGRGSISPGDGTVRLGNGSPPRRTSPPLAVMIPGATPKEKAVVPVVDDQQPSPETDLPVAIPPATRDLLVPASRSASDSSPSSPGSAYSMGSAYSATSPSTSAPVSRKVSRSSKTGSKIPSPLPLVSRYDEPLLTPLEGPKGFHAVVHGKVVEGTSRPVSMAQQYEDLPSPTPKNASNMGDLAMLLADYQKLEEQLAIDRTPQKPKKSLPPRPVPSSSSTPPPAVRRGTPDRRGLPDRPRTPDRPRPAQELPESPESHLGRISQETTSRASAVSRYDESSQYDRASQYDYRPLPARPSMDRAIERKTSRPSLTSSSRPSLDTSSQRPSLDRLSSRPSLDQYSSEQPSVDDLSMSRPQLHPLFLSADPNAVRVPLPPRPKSAGLSRSQSSTSPVPAGSGKLSPKGSGYLSNLLSRAKSSSNLRSTPDPRDSAGSSSDDSAMVSMPPTPPYEMIASETGSVRSSRMFKHGLSRASTFADRLLHRKDGSHHQDAEVTIVSGGMWLNHCHERIIITHPDLQSQMKMRTALVLCLVLRDPCHCLPDRCLPAVFPLPYQASPR</sequence>
<feature type="region of interest" description="Disordered" evidence="1">
    <location>
        <begin position="504"/>
        <end position="665"/>
    </location>
</feature>
<feature type="compositionally biased region" description="Polar residues" evidence="1">
    <location>
        <begin position="448"/>
        <end position="466"/>
    </location>
</feature>
<feature type="compositionally biased region" description="Low complexity" evidence="1">
    <location>
        <begin position="968"/>
        <end position="981"/>
    </location>
</feature>
<organism evidence="2 3">
    <name type="scientific">Ganoderma sinense ZZ0214-1</name>
    <dbReference type="NCBI Taxonomy" id="1077348"/>
    <lineage>
        <taxon>Eukaryota</taxon>
        <taxon>Fungi</taxon>
        <taxon>Dikarya</taxon>
        <taxon>Basidiomycota</taxon>
        <taxon>Agaricomycotina</taxon>
        <taxon>Agaricomycetes</taxon>
        <taxon>Polyporales</taxon>
        <taxon>Polyporaceae</taxon>
        <taxon>Ganoderma</taxon>
    </lineage>
</organism>
<evidence type="ECO:0000313" key="2">
    <source>
        <dbReference type="EMBL" id="PIL24354.1"/>
    </source>
</evidence>
<keyword evidence="3" id="KW-1185">Reference proteome</keyword>
<feature type="region of interest" description="Disordered" evidence="1">
    <location>
        <begin position="906"/>
        <end position="986"/>
    </location>
</feature>
<dbReference type="AlphaFoldDB" id="A0A2G8RS69"/>